<dbReference type="OrthoDB" id="5085548at2759"/>
<comment type="caution">
    <text evidence="1">The sequence shown here is derived from an EMBL/GenBank/DDBJ whole genome shotgun (WGS) entry which is preliminary data.</text>
</comment>
<reference evidence="1" key="1">
    <citation type="journal article" date="2012" name="Mol. Plant Microbe Interact.">
        <title>A highly conserved effector in Fusarium oxysporum is required for full virulence on Arabidopsis.</title>
        <authorList>
            <person name="Thatcher L.F."/>
            <person name="Gardiner D.M."/>
            <person name="Kazan K."/>
            <person name="Manners J."/>
        </authorList>
    </citation>
    <scope>NUCLEOTIDE SEQUENCE [LARGE SCALE GENOMIC DNA]</scope>
    <source>
        <strain evidence="1">Fo5176</strain>
    </source>
</reference>
<protein>
    <submittedName>
        <fullName evidence="1">Uncharacterized protein</fullName>
    </submittedName>
</protein>
<sequence>MCAFCSPTLNEHDYPATPCATYVSYRKNHAASKKIPSIPPTSLSTDFLVKCILGAYALHGLVHVFKMVQHTTLEDEDMPCRVPWVADKDWEICDYEVVAVDDKGHFSLNKDEGPDKNPRSGSLIEDKVAIHCLETVEHHHFTVLAWRPKKDGVETLPFLDREGNILPISGHNLEALQVSVGEIATHPFSSDSSKDTLQQENAELKEILRGEAINDFHLTVTLLPENHLRAVVGFVKSIIQEKDLKDTKERHEQMETELEILSESTDEYVTKLRSHFQYADYYQLKLAMVECKLDVSELACNFEDFVER</sequence>
<evidence type="ECO:0000313" key="1">
    <source>
        <dbReference type="EMBL" id="EGU76333.1"/>
    </source>
</evidence>
<dbReference type="EMBL" id="AFQF01003297">
    <property type="protein sequence ID" value="EGU76333.1"/>
    <property type="molecule type" value="Genomic_DNA"/>
</dbReference>
<name>F9G3C8_FUSOF</name>
<organism evidence="1">
    <name type="scientific">Fusarium oxysporum (strain Fo5176)</name>
    <name type="common">Fusarium vascular wilt</name>
    <dbReference type="NCBI Taxonomy" id="660025"/>
    <lineage>
        <taxon>Eukaryota</taxon>
        <taxon>Fungi</taxon>
        <taxon>Dikarya</taxon>
        <taxon>Ascomycota</taxon>
        <taxon>Pezizomycotina</taxon>
        <taxon>Sordariomycetes</taxon>
        <taxon>Hypocreomycetidae</taxon>
        <taxon>Hypocreales</taxon>
        <taxon>Nectriaceae</taxon>
        <taxon>Fusarium</taxon>
        <taxon>Fusarium oxysporum species complex</taxon>
    </lineage>
</organism>
<accession>F9G3C8</accession>
<proteinExistence type="predicted"/>
<gene>
    <name evidence="1" type="ORF">FOXB_13160</name>
</gene>
<dbReference type="AlphaFoldDB" id="F9G3C8"/>